<feature type="chain" id="PRO_5045829931" evidence="1">
    <location>
        <begin position="20"/>
        <end position="263"/>
    </location>
</feature>
<dbReference type="Gene3D" id="2.160.20.120">
    <property type="match status" value="1"/>
</dbReference>
<dbReference type="EMBL" id="AP028055">
    <property type="protein sequence ID" value="BEH00150.1"/>
    <property type="molecule type" value="Genomic_DNA"/>
</dbReference>
<evidence type="ECO:0000259" key="2">
    <source>
        <dbReference type="Pfam" id="PF10988"/>
    </source>
</evidence>
<evidence type="ECO:0000313" key="3">
    <source>
        <dbReference type="EMBL" id="BEH00150.1"/>
    </source>
</evidence>
<dbReference type="Pfam" id="PF10988">
    <property type="entry name" value="DUF2807"/>
    <property type="match status" value="1"/>
</dbReference>
<feature type="domain" description="Putative auto-transporter adhesin head GIN" evidence="2">
    <location>
        <begin position="46"/>
        <end position="251"/>
    </location>
</feature>
<evidence type="ECO:0000256" key="1">
    <source>
        <dbReference type="SAM" id="SignalP"/>
    </source>
</evidence>
<dbReference type="PANTHER" id="PTHR39200:SF1">
    <property type="entry name" value="AUTO-TRANSPORTER ADHESIN HEAD GIN DOMAIN-CONTAINING PROTEIN-RELATED"/>
    <property type="match status" value="1"/>
</dbReference>
<accession>A0ABN6ZDK6</accession>
<name>A0ABN6ZDK6_9BACE</name>
<organism evidence="3 4">
    <name type="scientific">Bacteroides sedimenti</name>
    <dbReference type="NCBI Taxonomy" id="2136147"/>
    <lineage>
        <taxon>Bacteria</taxon>
        <taxon>Pseudomonadati</taxon>
        <taxon>Bacteroidota</taxon>
        <taxon>Bacteroidia</taxon>
        <taxon>Bacteroidales</taxon>
        <taxon>Bacteroidaceae</taxon>
        <taxon>Bacteroides</taxon>
    </lineage>
</organism>
<gene>
    <name evidence="3" type="ORF">BSYN_24140</name>
</gene>
<dbReference type="InterPro" id="IPR021255">
    <property type="entry name" value="DUF2807"/>
</dbReference>
<feature type="signal peptide" evidence="1">
    <location>
        <begin position="1"/>
        <end position="19"/>
    </location>
</feature>
<dbReference type="PANTHER" id="PTHR39200">
    <property type="entry name" value="HYPOTHETICAL EXPORTED PROTEIN"/>
    <property type="match status" value="1"/>
</dbReference>
<keyword evidence="1" id="KW-0732">Signal</keyword>
<dbReference type="PROSITE" id="PS51257">
    <property type="entry name" value="PROKAR_LIPOPROTEIN"/>
    <property type="match status" value="1"/>
</dbReference>
<protein>
    <submittedName>
        <fullName evidence="3">DUF2807 domain-containing protein</fullName>
    </submittedName>
</protein>
<dbReference type="RefSeq" id="WP_353331244.1">
    <property type="nucleotide sequence ID" value="NZ_AP028055.1"/>
</dbReference>
<dbReference type="Proteomes" id="UP001496674">
    <property type="component" value="Chromosome"/>
</dbReference>
<sequence length="263" mass="27780">MKRKTKQFMLLAITAALMAVSTSCLQVKRIKASDNFITKEVKTEGFNAIELQGGENLIFQQSSDSTTSIKVYGADNIVELMNIRVENGVLKVSKKDNVIIFGSKSEVKVTVIAPKLNSLVVQGSGDAILNTPLHSDKLNISIQGSGNVKGDSIICNELTSTIQGSGDIDLKRIVGEKVKAVIQGSGNILFTGEAKTATLESMGSGDINAAGLKVENVNASTLGSGDIVCHATSFLKGSILGSGDITYKGNPKVDFAQGKKEQK</sequence>
<evidence type="ECO:0000313" key="4">
    <source>
        <dbReference type="Proteomes" id="UP001496674"/>
    </source>
</evidence>
<reference evidence="3 4" key="1">
    <citation type="submission" date="2023-04" db="EMBL/GenBank/DDBJ databases">
        <title>Draft genome sequence of acteroides sedimenti strain YN3PY1.</title>
        <authorList>
            <person name="Yoshida N."/>
        </authorList>
    </citation>
    <scope>NUCLEOTIDE SEQUENCE [LARGE SCALE GENOMIC DNA]</scope>
    <source>
        <strain evidence="3 4">YN3PY1</strain>
    </source>
</reference>
<proteinExistence type="predicted"/>
<keyword evidence="4" id="KW-1185">Reference proteome</keyword>